<dbReference type="AlphaFoldDB" id="A0A5B7D2N0"/>
<feature type="compositionally biased region" description="Low complexity" evidence="1">
    <location>
        <begin position="63"/>
        <end position="73"/>
    </location>
</feature>
<comment type="caution">
    <text evidence="2">The sequence shown here is derived from an EMBL/GenBank/DDBJ whole genome shotgun (WGS) entry which is preliminary data.</text>
</comment>
<keyword evidence="3" id="KW-1185">Reference proteome</keyword>
<feature type="region of interest" description="Disordered" evidence="1">
    <location>
        <begin position="32"/>
        <end position="73"/>
    </location>
</feature>
<evidence type="ECO:0000256" key="1">
    <source>
        <dbReference type="SAM" id="MobiDB-lite"/>
    </source>
</evidence>
<proteinExistence type="predicted"/>
<gene>
    <name evidence="2" type="ORF">E2C01_006746</name>
</gene>
<dbReference type="Proteomes" id="UP000324222">
    <property type="component" value="Unassembled WGS sequence"/>
</dbReference>
<evidence type="ECO:0000313" key="3">
    <source>
        <dbReference type="Proteomes" id="UP000324222"/>
    </source>
</evidence>
<organism evidence="2 3">
    <name type="scientific">Portunus trituberculatus</name>
    <name type="common">Swimming crab</name>
    <name type="synonym">Neptunus trituberculatus</name>
    <dbReference type="NCBI Taxonomy" id="210409"/>
    <lineage>
        <taxon>Eukaryota</taxon>
        <taxon>Metazoa</taxon>
        <taxon>Ecdysozoa</taxon>
        <taxon>Arthropoda</taxon>
        <taxon>Crustacea</taxon>
        <taxon>Multicrustacea</taxon>
        <taxon>Malacostraca</taxon>
        <taxon>Eumalacostraca</taxon>
        <taxon>Eucarida</taxon>
        <taxon>Decapoda</taxon>
        <taxon>Pleocyemata</taxon>
        <taxon>Brachyura</taxon>
        <taxon>Eubrachyura</taxon>
        <taxon>Portunoidea</taxon>
        <taxon>Portunidae</taxon>
        <taxon>Portuninae</taxon>
        <taxon>Portunus</taxon>
    </lineage>
</organism>
<name>A0A5B7D2N0_PORTR</name>
<accession>A0A5B7D2N0</accession>
<dbReference type="EMBL" id="VSRR010000321">
    <property type="protein sequence ID" value="MPC13993.1"/>
    <property type="molecule type" value="Genomic_DNA"/>
</dbReference>
<evidence type="ECO:0000313" key="2">
    <source>
        <dbReference type="EMBL" id="MPC13993.1"/>
    </source>
</evidence>
<reference evidence="2 3" key="1">
    <citation type="submission" date="2019-05" db="EMBL/GenBank/DDBJ databases">
        <title>Another draft genome of Portunus trituberculatus and its Hox gene families provides insights of decapod evolution.</title>
        <authorList>
            <person name="Jeong J.-H."/>
            <person name="Song I."/>
            <person name="Kim S."/>
            <person name="Choi T."/>
            <person name="Kim D."/>
            <person name="Ryu S."/>
            <person name="Kim W."/>
        </authorList>
    </citation>
    <scope>NUCLEOTIDE SEQUENCE [LARGE SCALE GENOMIC DNA]</scope>
    <source>
        <tissue evidence="2">Muscle</tissue>
    </source>
</reference>
<protein>
    <submittedName>
        <fullName evidence="2">Uncharacterized protein</fullName>
    </submittedName>
</protein>
<sequence length="73" mass="7772">MSTLTCGRQAAVARADLPVNISISEARPFRTLKLQGVPRNTDRKAPPGRPAPRHLSPGPRPPAARSSSDSDIC</sequence>